<dbReference type="PROSITE" id="PS00131">
    <property type="entry name" value="CARBOXYPEPT_SER_SER"/>
    <property type="match status" value="1"/>
</dbReference>
<evidence type="ECO:0000256" key="3">
    <source>
        <dbReference type="ARBA" id="ARBA00009431"/>
    </source>
</evidence>
<dbReference type="GO" id="GO:0005794">
    <property type="term" value="C:Golgi apparatus"/>
    <property type="evidence" value="ECO:0007669"/>
    <property type="project" value="UniProtKB-SubCell"/>
</dbReference>
<dbReference type="PANTHER" id="PTHR11802">
    <property type="entry name" value="SERINE PROTEASE FAMILY S10 SERINE CARBOXYPEPTIDASE"/>
    <property type="match status" value="1"/>
</dbReference>
<keyword evidence="6 10" id="KW-0732">Signal</keyword>
<keyword evidence="8" id="KW-0333">Golgi apparatus</keyword>
<evidence type="ECO:0000256" key="4">
    <source>
        <dbReference type="ARBA" id="ARBA00022692"/>
    </source>
</evidence>
<dbReference type="InterPro" id="IPR018202">
    <property type="entry name" value="Ser_caboxypep_ser_AS"/>
</dbReference>
<evidence type="ECO:0000256" key="1">
    <source>
        <dbReference type="ARBA" id="ARBA00001003"/>
    </source>
</evidence>
<gene>
    <name evidence="12" type="ORF">CYCCA115_LOCUS5238</name>
</gene>
<evidence type="ECO:0000256" key="7">
    <source>
        <dbReference type="ARBA" id="ARBA00022989"/>
    </source>
</evidence>
<evidence type="ECO:0000256" key="2">
    <source>
        <dbReference type="ARBA" id="ARBA00004393"/>
    </source>
</evidence>
<reference evidence="12" key="1">
    <citation type="submission" date="2023-08" db="EMBL/GenBank/DDBJ databases">
        <authorList>
            <person name="Audoor S."/>
            <person name="Bilcke G."/>
        </authorList>
    </citation>
    <scope>NUCLEOTIDE SEQUENCE</scope>
</reference>
<dbReference type="AlphaFoldDB" id="A0AAD2CLB9"/>
<evidence type="ECO:0000256" key="8">
    <source>
        <dbReference type="ARBA" id="ARBA00023034"/>
    </source>
</evidence>
<evidence type="ECO:0000313" key="12">
    <source>
        <dbReference type="EMBL" id="CAJ1936531.1"/>
    </source>
</evidence>
<comment type="subcellular location">
    <subcellularLocation>
        <location evidence="2">Golgi apparatus</location>
        <location evidence="2">trans-Golgi network membrane</location>
        <topology evidence="2">Single-pass type I membrane protein</topology>
    </subcellularLocation>
</comment>
<comment type="similarity">
    <text evidence="3 10">Belongs to the peptidase S10 family.</text>
</comment>
<keyword evidence="4 11" id="KW-0812">Transmembrane</keyword>
<keyword evidence="10" id="KW-0121">Carboxypeptidase</keyword>
<accession>A0AAD2CLB9</accession>
<feature type="transmembrane region" description="Helical" evidence="11">
    <location>
        <begin position="498"/>
        <end position="522"/>
    </location>
</feature>
<keyword evidence="9 11" id="KW-0472">Membrane</keyword>
<feature type="signal peptide" evidence="10">
    <location>
        <begin position="1"/>
        <end position="18"/>
    </location>
</feature>
<evidence type="ECO:0000256" key="9">
    <source>
        <dbReference type="ARBA" id="ARBA00023136"/>
    </source>
</evidence>
<dbReference type="GO" id="GO:0006508">
    <property type="term" value="P:proteolysis"/>
    <property type="evidence" value="ECO:0007669"/>
    <property type="project" value="UniProtKB-KW"/>
</dbReference>
<comment type="caution">
    <text evidence="12">The sequence shown here is derived from an EMBL/GenBank/DDBJ whole genome shotgun (WGS) entry which is preliminary data.</text>
</comment>
<evidence type="ECO:0000256" key="6">
    <source>
        <dbReference type="ARBA" id="ARBA00022729"/>
    </source>
</evidence>
<keyword evidence="10" id="KW-0378">Hydrolase</keyword>
<dbReference type="PRINTS" id="PR00724">
    <property type="entry name" value="CRBOXYPTASEC"/>
</dbReference>
<sequence>MNVFAISIFSSLVISTHAYHASDFLVEGLEKIEPNYAKFDGKMYAGLLPIDIEESGKENEEKRGELMFWMFQANKDLDSITIWLNGGPGCSSFSAGNFFETAPVTSPHYRAGYPKTSYDEPFTHNKWAWTRATNMMFIEQPTNVGFSWGPTVTDEADLSQDFYNFLQNFFTTFPDMATKKLFIFGESYAGMYVPSIAHKIHTENVKGEHRTINLSGIALGNGWMDAMGQGSAVIDYAYWHGMIDSPTRANLFEAWDACKAGDKLDPPLHDFNVPDECNIMGATMQAAGAGLFPDKIPNVYDVTTWDTYPILNDANNTFDVFMSNPEVRKALNVPDYITVPWMGCIPGAGRRLEEELLPGKTLLVHDKPESVVPYVAELLDEAGIRVLIYNGDRDISVCAQGSEKLLDEMNWDGANGWKNEAKRGLWMVEDNMAGYAKTYGKLDFVIVYNSGHLVPNNVPVPALDLITRFVNDEAYMDVEIPAFEGLSKGNRARSRHQWFHSILLLTVAIVCFVSGMLAASCWNRRRSGYSSIPTNVQTT</sequence>
<dbReference type="Gene3D" id="3.40.50.1820">
    <property type="entry name" value="alpha/beta hydrolase"/>
    <property type="match status" value="1"/>
</dbReference>
<keyword evidence="5" id="KW-0053">Apoptosis</keyword>
<name>A0AAD2CLB9_9STRA</name>
<dbReference type="GO" id="GO:0004185">
    <property type="term" value="F:serine-type carboxypeptidase activity"/>
    <property type="evidence" value="ECO:0007669"/>
    <property type="project" value="UniProtKB-UniRule"/>
</dbReference>
<dbReference type="EMBL" id="CAKOGP040000557">
    <property type="protein sequence ID" value="CAJ1936531.1"/>
    <property type="molecule type" value="Genomic_DNA"/>
</dbReference>
<dbReference type="PANTHER" id="PTHR11802:SF190">
    <property type="entry name" value="PHEROMONE-PROCESSING CARBOXYPEPTIDASE KEX1"/>
    <property type="match status" value="1"/>
</dbReference>
<proteinExistence type="inferred from homology"/>
<evidence type="ECO:0000313" key="13">
    <source>
        <dbReference type="Proteomes" id="UP001295423"/>
    </source>
</evidence>
<dbReference type="InterPro" id="IPR033124">
    <property type="entry name" value="Ser_caboxypep_his_AS"/>
</dbReference>
<dbReference type="PROSITE" id="PS00560">
    <property type="entry name" value="CARBOXYPEPT_SER_HIS"/>
    <property type="match status" value="1"/>
</dbReference>
<keyword evidence="10" id="KW-0645">Protease</keyword>
<dbReference type="InterPro" id="IPR001563">
    <property type="entry name" value="Peptidase_S10"/>
</dbReference>
<dbReference type="InterPro" id="IPR029058">
    <property type="entry name" value="AB_hydrolase_fold"/>
</dbReference>
<feature type="chain" id="PRO_5041784375" description="Carboxypeptidase" evidence="10">
    <location>
        <begin position="19"/>
        <end position="539"/>
    </location>
</feature>
<evidence type="ECO:0000256" key="10">
    <source>
        <dbReference type="RuleBase" id="RU361156"/>
    </source>
</evidence>
<protein>
    <recommendedName>
        <fullName evidence="10">Carboxypeptidase</fullName>
        <ecNumber evidence="10">3.4.16.-</ecNumber>
    </recommendedName>
</protein>
<comment type="catalytic activity">
    <reaction evidence="1">
        <text>Preferential release of a C-terminal arginine or lysine residue.</text>
        <dbReference type="EC" id="3.4.16.6"/>
    </reaction>
</comment>
<dbReference type="EC" id="3.4.16.-" evidence="10"/>
<evidence type="ECO:0000256" key="5">
    <source>
        <dbReference type="ARBA" id="ARBA00022703"/>
    </source>
</evidence>
<keyword evidence="7 11" id="KW-1133">Transmembrane helix</keyword>
<dbReference type="Proteomes" id="UP001295423">
    <property type="component" value="Unassembled WGS sequence"/>
</dbReference>
<evidence type="ECO:0000256" key="11">
    <source>
        <dbReference type="SAM" id="Phobius"/>
    </source>
</evidence>
<keyword evidence="13" id="KW-1185">Reference proteome</keyword>
<dbReference type="SUPFAM" id="SSF53474">
    <property type="entry name" value="alpha/beta-Hydrolases"/>
    <property type="match status" value="1"/>
</dbReference>
<dbReference type="Pfam" id="PF00450">
    <property type="entry name" value="Peptidase_S10"/>
    <property type="match status" value="1"/>
</dbReference>
<organism evidence="12 13">
    <name type="scientific">Cylindrotheca closterium</name>
    <dbReference type="NCBI Taxonomy" id="2856"/>
    <lineage>
        <taxon>Eukaryota</taxon>
        <taxon>Sar</taxon>
        <taxon>Stramenopiles</taxon>
        <taxon>Ochrophyta</taxon>
        <taxon>Bacillariophyta</taxon>
        <taxon>Bacillariophyceae</taxon>
        <taxon>Bacillariophycidae</taxon>
        <taxon>Bacillariales</taxon>
        <taxon>Bacillariaceae</taxon>
        <taxon>Cylindrotheca</taxon>
    </lineage>
</organism>